<reference evidence="1" key="1">
    <citation type="submission" date="2023-05" db="EMBL/GenBank/DDBJ databases">
        <authorList>
            <consortium name="ELIXIR-Norway"/>
        </authorList>
    </citation>
    <scope>NUCLEOTIDE SEQUENCE</scope>
</reference>
<evidence type="ECO:0000313" key="2">
    <source>
        <dbReference type="Proteomes" id="UP001162501"/>
    </source>
</evidence>
<organism evidence="1 2">
    <name type="scientific">Rangifer tarandus platyrhynchus</name>
    <name type="common">Svalbard reindeer</name>
    <dbReference type="NCBI Taxonomy" id="3082113"/>
    <lineage>
        <taxon>Eukaryota</taxon>
        <taxon>Metazoa</taxon>
        <taxon>Chordata</taxon>
        <taxon>Craniata</taxon>
        <taxon>Vertebrata</taxon>
        <taxon>Euteleostomi</taxon>
        <taxon>Mammalia</taxon>
        <taxon>Eutheria</taxon>
        <taxon>Laurasiatheria</taxon>
        <taxon>Artiodactyla</taxon>
        <taxon>Ruminantia</taxon>
        <taxon>Pecora</taxon>
        <taxon>Cervidae</taxon>
        <taxon>Odocoileinae</taxon>
        <taxon>Rangifer</taxon>
    </lineage>
</organism>
<sequence>MIFVKAKPHSSVRREGAEGTIKAEQEPLPLSGPPPPRSPPQPTRALRGPAVRAREQRKGRERRGIQLQTRPGRCSDASSAPWATAVA</sequence>
<dbReference type="EMBL" id="OX596093">
    <property type="protein sequence ID" value="CAI9714149.1"/>
    <property type="molecule type" value="Genomic_DNA"/>
</dbReference>
<evidence type="ECO:0000313" key="1">
    <source>
        <dbReference type="EMBL" id="CAI9714149.1"/>
    </source>
</evidence>
<name>A0ACB0FP47_RANTA</name>
<protein>
    <submittedName>
        <fullName evidence="1">Uncharacterized protein</fullName>
    </submittedName>
</protein>
<accession>A0ACB0FP47</accession>
<proteinExistence type="predicted"/>
<gene>
    <name evidence="1" type="ORF">MRATA1EN3_LOCUS25362</name>
</gene>
<dbReference type="Proteomes" id="UP001162501">
    <property type="component" value="Chromosome 9"/>
</dbReference>